<proteinExistence type="predicted"/>
<keyword evidence="3" id="KW-1185">Reference proteome</keyword>
<feature type="region of interest" description="Disordered" evidence="1">
    <location>
        <begin position="1"/>
        <end position="43"/>
    </location>
</feature>
<name>A0A3A8JUC8_9BACT</name>
<dbReference type="AlphaFoldDB" id="A0A3A8JUC8"/>
<accession>A0A3A8JUC8</accession>
<evidence type="ECO:0000256" key="1">
    <source>
        <dbReference type="SAM" id="MobiDB-lite"/>
    </source>
</evidence>
<evidence type="ECO:0000313" key="2">
    <source>
        <dbReference type="EMBL" id="RKG98765.1"/>
    </source>
</evidence>
<organism evidence="2 3">
    <name type="scientific">Corallococcus carmarthensis</name>
    <dbReference type="NCBI Taxonomy" id="2316728"/>
    <lineage>
        <taxon>Bacteria</taxon>
        <taxon>Pseudomonadati</taxon>
        <taxon>Myxococcota</taxon>
        <taxon>Myxococcia</taxon>
        <taxon>Myxococcales</taxon>
        <taxon>Cystobacterineae</taxon>
        <taxon>Myxococcaceae</taxon>
        <taxon>Corallococcus</taxon>
    </lineage>
</organism>
<dbReference type="CDD" id="cd00719">
    <property type="entry name" value="GIY-YIG_SF"/>
    <property type="match status" value="1"/>
</dbReference>
<protein>
    <submittedName>
        <fullName evidence="2">GIY-YIG nuclease family protein</fullName>
    </submittedName>
</protein>
<evidence type="ECO:0000313" key="3">
    <source>
        <dbReference type="Proteomes" id="UP000268313"/>
    </source>
</evidence>
<dbReference type="EMBL" id="RAWE01000133">
    <property type="protein sequence ID" value="RKG98765.1"/>
    <property type="molecule type" value="Genomic_DNA"/>
</dbReference>
<feature type="compositionally biased region" description="Low complexity" evidence="1">
    <location>
        <begin position="11"/>
        <end position="35"/>
    </location>
</feature>
<sequence>MGAPPPEDVEPGAAEPSEAPAADAQAAPPEQAGEPQEFEVPREGVHARITSWRPRTLTTFPSDNVPRGGGLYVVVEKERPLYVGETDDFRVRWHARLRDIHQVGLTRSDNKLRMPLTVWFGQLSPNTKMARKTAEHALIRALINAGFVLKDRLRNSKAIEEFRVIGNVCIKNLFPKGAWKGPSGKALGPRDPDKAQYFKNRVLTLPMNATYELFGR</sequence>
<dbReference type="Proteomes" id="UP000268313">
    <property type="component" value="Unassembled WGS sequence"/>
</dbReference>
<reference evidence="3" key="1">
    <citation type="submission" date="2018-09" db="EMBL/GenBank/DDBJ databases">
        <authorList>
            <person name="Livingstone P.G."/>
            <person name="Whitworth D.E."/>
        </authorList>
    </citation>
    <scope>NUCLEOTIDE SEQUENCE [LARGE SCALE GENOMIC DNA]</scope>
    <source>
        <strain evidence="3">CA043D</strain>
    </source>
</reference>
<gene>
    <name evidence="2" type="ORF">D7X32_28615</name>
</gene>
<comment type="caution">
    <text evidence="2">The sequence shown here is derived from an EMBL/GenBank/DDBJ whole genome shotgun (WGS) entry which is preliminary data.</text>
</comment>